<comment type="caution">
    <text evidence="2">The sequence shown here is derived from an EMBL/GenBank/DDBJ whole genome shotgun (WGS) entry which is preliminary data.</text>
</comment>
<gene>
    <name evidence="2" type="ORF">GXY80_08115</name>
</gene>
<protein>
    <submittedName>
        <fullName evidence="2">Uncharacterized protein</fullName>
    </submittedName>
</protein>
<dbReference type="AlphaFoldDB" id="A0A971M463"/>
<evidence type="ECO:0000256" key="1">
    <source>
        <dbReference type="SAM" id="Coils"/>
    </source>
</evidence>
<dbReference type="EMBL" id="JAAYEE010000132">
    <property type="protein sequence ID" value="NLW35430.1"/>
    <property type="molecule type" value="Genomic_DNA"/>
</dbReference>
<keyword evidence="1" id="KW-0175">Coiled coil</keyword>
<dbReference type="Proteomes" id="UP000777265">
    <property type="component" value="Unassembled WGS sequence"/>
</dbReference>
<evidence type="ECO:0000313" key="3">
    <source>
        <dbReference type="Proteomes" id="UP000777265"/>
    </source>
</evidence>
<evidence type="ECO:0000313" key="2">
    <source>
        <dbReference type="EMBL" id="NLW35430.1"/>
    </source>
</evidence>
<accession>A0A971M463</accession>
<organism evidence="2 3">
    <name type="scientific">Syntrophorhabdus aromaticivorans</name>
    <dbReference type="NCBI Taxonomy" id="328301"/>
    <lineage>
        <taxon>Bacteria</taxon>
        <taxon>Pseudomonadati</taxon>
        <taxon>Thermodesulfobacteriota</taxon>
        <taxon>Syntrophorhabdia</taxon>
        <taxon>Syntrophorhabdales</taxon>
        <taxon>Syntrophorhabdaceae</taxon>
        <taxon>Syntrophorhabdus</taxon>
    </lineage>
</organism>
<name>A0A971M463_9BACT</name>
<feature type="coiled-coil region" evidence="1">
    <location>
        <begin position="459"/>
        <end position="537"/>
    </location>
</feature>
<reference evidence="2" key="2">
    <citation type="submission" date="2020-01" db="EMBL/GenBank/DDBJ databases">
        <authorList>
            <person name="Campanaro S."/>
        </authorList>
    </citation>
    <scope>NUCLEOTIDE SEQUENCE</scope>
    <source>
        <strain evidence="2">AS06rmzACSIP_7</strain>
    </source>
</reference>
<reference evidence="2" key="1">
    <citation type="journal article" date="2020" name="Biotechnol. Biofuels">
        <title>New insights from the biogas microbiome by comprehensive genome-resolved metagenomics of nearly 1600 species originating from multiple anaerobic digesters.</title>
        <authorList>
            <person name="Campanaro S."/>
            <person name="Treu L."/>
            <person name="Rodriguez-R L.M."/>
            <person name="Kovalovszki A."/>
            <person name="Ziels R.M."/>
            <person name="Maus I."/>
            <person name="Zhu X."/>
            <person name="Kougias P.G."/>
            <person name="Basile A."/>
            <person name="Luo G."/>
            <person name="Schluter A."/>
            <person name="Konstantinidis K.T."/>
            <person name="Angelidaki I."/>
        </authorList>
    </citation>
    <scope>NUCLEOTIDE SEQUENCE</scope>
    <source>
        <strain evidence="2">AS06rmzACSIP_7</strain>
    </source>
</reference>
<proteinExistence type="predicted"/>
<sequence length="544" mass="62832">MTLYTKLGDDLDTIVKSFATNPAVTERQKQIWRQAGKKKAITHGMFGYDHEKALAFDDGTTVGSTKINNARRSWDYAEGHAFPPTEDVARFCLFMHLDLYRTLALILKAEWERFFAHDMNDWKANNGANLTDILFGADPHSLRGALAGFEPQGDRLLALLKELVSRHTPFSTQSANGGIPFLEGHTPSTFEFLVKEMIMGRYHFYATESAELAHFTAHVRKEFALLVEGTGEQQRVFSLEKARWVALRQELEDIYLLIENQRLKNAHTQREWLIAFGKEQIAYVEAFLDHARSDKRLNLKRANPGWTLQDIEQRLEEEEMEGQLELSRLRTDTALAPHLMRRPGEDNGGEGADPTRYIKECKTVLRKIRRLLHPDRLMHHPSYKHFTDGQRERLQELLLSALDIRPDELGYPEGYLLHDMRSLEGLKNALSRIETILGNPGVDTDERLMIEGETLPRKLEWLRRENRILEDEILAAKAELQALLEDEDTTEKRVILDNPADHERIKATFRADTQKKRQEIERLKAELNALLNRNRRTYDPEPPL</sequence>